<dbReference type="Gene3D" id="3.40.50.150">
    <property type="entry name" value="Vaccinia Virus protein VP39"/>
    <property type="match status" value="1"/>
</dbReference>
<dbReference type="Pfam" id="PF10672">
    <property type="entry name" value="Methyltrans_SAM"/>
    <property type="match status" value="1"/>
</dbReference>
<gene>
    <name evidence="5" type="ORF">MAQA_01967</name>
</gene>
<keyword evidence="6" id="KW-1185">Reference proteome</keyword>
<keyword evidence="3" id="KW-0949">S-adenosyl-L-methionine</keyword>
<dbReference type="CDD" id="cd02440">
    <property type="entry name" value="AdoMet_MTases"/>
    <property type="match status" value="1"/>
</dbReference>
<dbReference type="SUPFAM" id="SSF53335">
    <property type="entry name" value="S-adenosyl-L-methionine-dependent methyltransferases"/>
    <property type="match status" value="1"/>
</dbReference>
<proteinExistence type="predicted"/>
<reference evidence="5 6" key="1">
    <citation type="journal article" date="2014" name="Int. J. Syst. Evol. Microbiol.">
        <title>Listeria floridensis sp. nov., Listeria aquatica sp. nov., Listeria cornellensis sp. nov., Listeria riparia sp. nov. and Listeria grandensis sp. nov., from agricultural and natural environments.</title>
        <authorList>
            <person name="den Bakker H.C."/>
            <person name="Warchocki S."/>
            <person name="Wright E.M."/>
            <person name="Allred A.F."/>
            <person name="Ahlstrom C."/>
            <person name="Manuel C.S."/>
            <person name="Stasiewicz M.J."/>
            <person name="Burrell A."/>
            <person name="Roof S."/>
            <person name="Strawn L."/>
            <person name="Fortes E.D."/>
            <person name="Nightingale K.K."/>
            <person name="Kephart D."/>
            <person name="Wiedmann M."/>
        </authorList>
    </citation>
    <scope>NUCLEOTIDE SEQUENCE [LARGE SCALE GENOMIC DNA]</scope>
    <source>
        <strain evidence="5 6">FSL S10-1188</strain>
    </source>
</reference>
<evidence type="ECO:0000313" key="5">
    <source>
        <dbReference type="EMBL" id="EUJ21466.1"/>
    </source>
</evidence>
<dbReference type="EMBL" id="AOCG01000002">
    <property type="protein sequence ID" value="EUJ21466.1"/>
    <property type="molecule type" value="Genomic_DNA"/>
</dbReference>
<protein>
    <submittedName>
        <fullName evidence="5">S-adenosylmethionine</fullName>
    </submittedName>
</protein>
<dbReference type="GO" id="GO:0008168">
    <property type="term" value="F:methyltransferase activity"/>
    <property type="evidence" value="ECO:0007669"/>
    <property type="project" value="UniProtKB-KW"/>
</dbReference>
<feature type="domain" description="S-adenosylmethionine-dependent methyltransferase" evidence="4">
    <location>
        <begin position="27"/>
        <end position="191"/>
    </location>
</feature>
<dbReference type="InterPro" id="IPR019614">
    <property type="entry name" value="SAM-dep_methyl-trfase"/>
</dbReference>
<accession>W7BEB8</accession>
<evidence type="ECO:0000256" key="1">
    <source>
        <dbReference type="ARBA" id="ARBA00022603"/>
    </source>
</evidence>
<organism evidence="5 6">
    <name type="scientific">Listeria aquatica FSL S10-1188</name>
    <dbReference type="NCBI Taxonomy" id="1265818"/>
    <lineage>
        <taxon>Bacteria</taxon>
        <taxon>Bacillati</taxon>
        <taxon>Bacillota</taxon>
        <taxon>Bacilli</taxon>
        <taxon>Bacillales</taxon>
        <taxon>Listeriaceae</taxon>
        <taxon>Listeria</taxon>
    </lineage>
</organism>
<sequence length="240" mass="27211">MKKKRFETSEETSDFVGGIEAPAPLLVKENGITYATYLNDGWMTGIFLDQREVRKRIMDEYALSKRVLNTFSYTGAFSIAALYGGAAHTTSVDVAKRSLAKTAEQLQVNGMDPAEQAIVVEDVFHYFKYAKRKGLRFDLVIADPPSFARTKKITFRASKDYPELLRDLIEITAPNGMIVASTNYAGFSFQKFKEQVEEAFRGTKRSYQIRETFQLPVDFATIESFPEGNYLKVLFLELDV</sequence>
<keyword evidence="2" id="KW-0808">Transferase</keyword>
<dbReference type="AlphaFoldDB" id="W7BEB8"/>
<dbReference type="STRING" id="1265818.MAQA_01967"/>
<dbReference type="InterPro" id="IPR029063">
    <property type="entry name" value="SAM-dependent_MTases_sf"/>
</dbReference>
<dbReference type="GO" id="GO:0032259">
    <property type="term" value="P:methylation"/>
    <property type="evidence" value="ECO:0007669"/>
    <property type="project" value="UniProtKB-KW"/>
</dbReference>
<evidence type="ECO:0000256" key="3">
    <source>
        <dbReference type="ARBA" id="ARBA00022691"/>
    </source>
</evidence>
<dbReference type="Proteomes" id="UP000019246">
    <property type="component" value="Unassembled WGS sequence"/>
</dbReference>
<comment type="caution">
    <text evidence="5">The sequence shown here is derived from an EMBL/GenBank/DDBJ whole genome shotgun (WGS) entry which is preliminary data.</text>
</comment>
<keyword evidence="1" id="KW-0489">Methyltransferase</keyword>
<dbReference type="PATRIC" id="fig|1265818.5.peg.400"/>
<evidence type="ECO:0000259" key="4">
    <source>
        <dbReference type="Pfam" id="PF10672"/>
    </source>
</evidence>
<dbReference type="PANTHER" id="PTHR43042">
    <property type="entry name" value="SAM-DEPENDENT METHYLTRANSFERASE"/>
    <property type="match status" value="1"/>
</dbReference>
<name>W7BEB8_9LIST</name>
<evidence type="ECO:0000313" key="6">
    <source>
        <dbReference type="Proteomes" id="UP000019246"/>
    </source>
</evidence>
<evidence type="ECO:0000256" key="2">
    <source>
        <dbReference type="ARBA" id="ARBA00022679"/>
    </source>
</evidence>
<dbReference type="PANTHER" id="PTHR43042:SF3">
    <property type="entry name" value="RIBOSOMAL RNA LARGE SUBUNIT METHYLTRANSFERASE YWBD-RELATED"/>
    <property type="match status" value="1"/>
</dbReference>